<dbReference type="SMART" id="SM00382">
    <property type="entry name" value="AAA"/>
    <property type="match status" value="1"/>
</dbReference>
<dbReference type="InterPro" id="IPR027417">
    <property type="entry name" value="P-loop_NTPase"/>
</dbReference>
<dbReference type="InterPro" id="IPR002197">
    <property type="entry name" value="HTH_Fis"/>
</dbReference>
<gene>
    <name evidence="8" type="ORF">ACFOSU_03000</name>
</gene>
<dbReference type="InterPro" id="IPR025944">
    <property type="entry name" value="Sigma_54_int_dom_CS"/>
</dbReference>
<dbReference type="InterPro" id="IPR009057">
    <property type="entry name" value="Homeodomain-like_sf"/>
</dbReference>
<proteinExistence type="predicted"/>
<reference evidence="9" key="1">
    <citation type="journal article" date="2019" name="Int. J. Syst. Evol. Microbiol.">
        <title>The Global Catalogue of Microorganisms (GCM) 10K type strain sequencing project: providing services to taxonomists for standard genome sequencing and annotation.</title>
        <authorList>
            <consortium name="The Broad Institute Genomics Platform"/>
            <consortium name="The Broad Institute Genome Sequencing Center for Infectious Disease"/>
            <person name="Wu L."/>
            <person name="Ma J."/>
        </authorList>
    </citation>
    <scope>NUCLEOTIDE SEQUENCE [LARGE SCALE GENOMIC DNA]</scope>
    <source>
        <strain evidence="9">KCTC 52640</strain>
    </source>
</reference>
<dbReference type="InterPro" id="IPR025662">
    <property type="entry name" value="Sigma_54_int_dom_ATP-bd_1"/>
</dbReference>
<accession>A0ABV7ELW9</accession>
<feature type="domain" description="Sigma-54 factor interaction" evidence="7">
    <location>
        <begin position="201"/>
        <end position="430"/>
    </location>
</feature>
<dbReference type="Proteomes" id="UP001595462">
    <property type="component" value="Unassembled WGS sequence"/>
</dbReference>
<keyword evidence="1" id="KW-0547">Nucleotide-binding</keyword>
<dbReference type="Pfam" id="PF02954">
    <property type="entry name" value="HTH_8"/>
    <property type="match status" value="1"/>
</dbReference>
<evidence type="ECO:0000313" key="8">
    <source>
        <dbReference type="EMBL" id="MFC3102853.1"/>
    </source>
</evidence>
<dbReference type="PROSITE" id="PS00676">
    <property type="entry name" value="SIGMA54_INTERACT_2"/>
    <property type="match status" value="1"/>
</dbReference>
<feature type="region of interest" description="Disordered" evidence="6">
    <location>
        <begin position="441"/>
        <end position="464"/>
    </location>
</feature>
<keyword evidence="4" id="KW-0238">DNA-binding</keyword>
<evidence type="ECO:0000256" key="5">
    <source>
        <dbReference type="ARBA" id="ARBA00023163"/>
    </source>
</evidence>
<dbReference type="InterPro" id="IPR025943">
    <property type="entry name" value="Sigma_54_int_dom_ATP-bd_2"/>
</dbReference>
<dbReference type="SUPFAM" id="SSF46689">
    <property type="entry name" value="Homeodomain-like"/>
    <property type="match status" value="1"/>
</dbReference>
<dbReference type="SUPFAM" id="SSF52540">
    <property type="entry name" value="P-loop containing nucleoside triphosphate hydrolases"/>
    <property type="match status" value="1"/>
</dbReference>
<evidence type="ECO:0000256" key="2">
    <source>
        <dbReference type="ARBA" id="ARBA00022840"/>
    </source>
</evidence>
<keyword evidence="9" id="KW-1185">Reference proteome</keyword>
<keyword evidence="2" id="KW-0067">ATP-binding</keyword>
<organism evidence="8 9">
    <name type="scientific">Salinisphaera aquimarina</name>
    <dbReference type="NCBI Taxonomy" id="2094031"/>
    <lineage>
        <taxon>Bacteria</taxon>
        <taxon>Pseudomonadati</taxon>
        <taxon>Pseudomonadota</taxon>
        <taxon>Gammaproteobacteria</taxon>
        <taxon>Salinisphaerales</taxon>
        <taxon>Salinisphaeraceae</taxon>
        <taxon>Salinisphaera</taxon>
    </lineage>
</organism>
<evidence type="ECO:0000256" key="1">
    <source>
        <dbReference type="ARBA" id="ARBA00022741"/>
    </source>
</evidence>
<dbReference type="RefSeq" id="WP_380686308.1">
    <property type="nucleotide sequence ID" value="NZ_JBHRSS010000001.1"/>
</dbReference>
<dbReference type="Gene3D" id="1.10.8.60">
    <property type="match status" value="1"/>
</dbReference>
<dbReference type="InterPro" id="IPR058031">
    <property type="entry name" value="AAA_lid_NorR"/>
</dbReference>
<sequence length="518" mass="57035">MTASVRDESATEVQRLQSCLSDLLGVLALPSVWQNQSPERVLAILLDALMRLMPLELAYARLTPADGAKPVDVYRLATARRYRRQAARLAEGLDAWLTGESTQTQAIIAHPLDEGDLALARLPLGHATRLVVASRNTDFPDDTERLLLRVATNQAAVELQHAEVLAARKRAEASERRRDTLVARNIYLREQLDDERRHGDIIGESTALAGVLAHVEQVAPTSACVLIEGETGTGKELVARAVHAGSGRDDEAFVKLNCAAIPTGLLEAELFGHEKGAFTGAVAQRVGRFELADGGTLFLDEVGDIPLELQAKLLRVLQEGEFERLGSTRTQRVDVRLVAASNRDLARMVAERAFREDLYYRLNVFPIRVPALRERSDDIPALVEHFTRLYAHQFDKPVQHISNATLRALCAYAWPGNIRELQNFIERSVILSSGAGLDAPLSELGPPPSTLEQPSESPVHERDNKTLRDVERDHILAALQACNGTVGGPQGAAARLDMKRTTLQYRMRKLGIERQTPG</sequence>
<dbReference type="Pfam" id="PF00158">
    <property type="entry name" value="Sigma54_activat"/>
    <property type="match status" value="1"/>
</dbReference>
<dbReference type="PANTHER" id="PTHR32071:SF117">
    <property type="entry name" value="PTS-DEPENDENT DIHYDROXYACETONE KINASE OPERON REGULATORY PROTEIN-RELATED"/>
    <property type="match status" value="1"/>
</dbReference>
<dbReference type="InterPro" id="IPR003593">
    <property type="entry name" value="AAA+_ATPase"/>
</dbReference>
<keyword evidence="5" id="KW-0804">Transcription</keyword>
<dbReference type="PROSITE" id="PS00688">
    <property type="entry name" value="SIGMA54_INTERACT_3"/>
    <property type="match status" value="1"/>
</dbReference>
<dbReference type="Gene3D" id="1.10.10.60">
    <property type="entry name" value="Homeodomain-like"/>
    <property type="match status" value="1"/>
</dbReference>
<dbReference type="Pfam" id="PF25601">
    <property type="entry name" value="AAA_lid_14"/>
    <property type="match status" value="1"/>
</dbReference>
<evidence type="ECO:0000313" key="9">
    <source>
        <dbReference type="Proteomes" id="UP001595462"/>
    </source>
</evidence>
<dbReference type="EMBL" id="JBHRSS010000001">
    <property type="protein sequence ID" value="MFC3102853.1"/>
    <property type="molecule type" value="Genomic_DNA"/>
</dbReference>
<dbReference type="PROSITE" id="PS50045">
    <property type="entry name" value="SIGMA54_INTERACT_4"/>
    <property type="match status" value="1"/>
</dbReference>
<dbReference type="CDD" id="cd00009">
    <property type="entry name" value="AAA"/>
    <property type="match status" value="1"/>
</dbReference>
<evidence type="ECO:0000259" key="7">
    <source>
        <dbReference type="PROSITE" id="PS50045"/>
    </source>
</evidence>
<evidence type="ECO:0000256" key="6">
    <source>
        <dbReference type="SAM" id="MobiDB-lite"/>
    </source>
</evidence>
<dbReference type="PANTHER" id="PTHR32071">
    <property type="entry name" value="TRANSCRIPTIONAL REGULATORY PROTEIN"/>
    <property type="match status" value="1"/>
</dbReference>
<keyword evidence="3" id="KW-0805">Transcription regulation</keyword>
<dbReference type="Gene3D" id="3.40.50.300">
    <property type="entry name" value="P-loop containing nucleotide triphosphate hydrolases"/>
    <property type="match status" value="1"/>
</dbReference>
<comment type="caution">
    <text evidence="8">The sequence shown here is derived from an EMBL/GenBank/DDBJ whole genome shotgun (WGS) entry which is preliminary data.</text>
</comment>
<dbReference type="InterPro" id="IPR002078">
    <property type="entry name" value="Sigma_54_int"/>
</dbReference>
<evidence type="ECO:0000256" key="4">
    <source>
        <dbReference type="ARBA" id="ARBA00023125"/>
    </source>
</evidence>
<dbReference type="PROSITE" id="PS00675">
    <property type="entry name" value="SIGMA54_INTERACT_1"/>
    <property type="match status" value="1"/>
</dbReference>
<name>A0ABV7ELW9_9GAMM</name>
<evidence type="ECO:0000256" key="3">
    <source>
        <dbReference type="ARBA" id="ARBA00023015"/>
    </source>
</evidence>
<protein>
    <submittedName>
        <fullName evidence="8">Sigma-54 interaction domain-containing protein</fullName>
    </submittedName>
</protein>